<feature type="domain" description="Major facilitator superfamily (MFS) profile" evidence="5">
    <location>
        <begin position="119"/>
        <end position="501"/>
    </location>
</feature>
<dbReference type="KEGG" id="pgri:PgNI_10678"/>
<feature type="transmembrane region" description="Helical" evidence="4">
    <location>
        <begin position="276"/>
        <end position="296"/>
    </location>
</feature>
<dbReference type="Gene3D" id="1.20.1250.20">
    <property type="entry name" value="MFS general substrate transporter like domains"/>
    <property type="match status" value="1"/>
</dbReference>
<evidence type="ECO:0000313" key="6">
    <source>
        <dbReference type="Proteomes" id="UP000515153"/>
    </source>
</evidence>
<feature type="transmembrane region" description="Helical" evidence="4">
    <location>
        <begin position="475"/>
        <end position="494"/>
    </location>
</feature>
<feature type="transmembrane region" description="Helical" evidence="4">
    <location>
        <begin position="410"/>
        <end position="433"/>
    </location>
</feature>
<evidence type="ECO:0000256" key="4">
    <source>
        <dbReference type="SAM" id="Phobius"/>
    </source>
</evidence>
<keyword evidence="4" id="KW-1133">Transmembrane helix</keyword>
<reference evidence="6 7" key="1">
    <citation type="journal article" date="2019" name="Mol. Biol. Evol.">
        <title>Blast fungal genomes show frequent chromosomal changes, gene gains and losses, and effector gene turnover.</title>
        <authorList>
            <person name="Gomez Luciano L.B."/>
            <person name="Jason Tsai I."/>
            <person name="Chuma I."/>
            <person name="Tosa Y."/>
            <person name="Chen Y.H."/>
            <person name="Li J.Y."/>
            <person name="Li M.Y."/>
            <person name="Jade Lu M.Y."/>
            <person name="Nakayashiki H."/>
            <person name="Li W.H."/>
        </authorList>
    </citation>
    <scope>NUCLEOTIDE SEQUENCE [LARGE SCALE GENOMIC DNA]</scope>
    <source>
        <strain evidence="6 7">NI907</strain>
    </source>
</reference>
<dbReference type="AlphaFoldDB" id="A0A6P8AY64"/>
<proteinExistence type="inferred from homology"/>
<dbReference type="PANTHER" id="PTHR11360:SF177">
    <property type="entry name" value="RIBOFLAVIN TRANSPORTER MCH5"/>
    <property type="match status" value="1"/>
</dbReference>
<dbReference type="InterPro" id="IPR036259">
    <property type="entry name" value="MFS_trans_sf"/>
</dbReference>
<feature type="compositionally biased region" description="Acidic residues" evidence="3">
    <location>
        <begin position="97"/>
        <end position="110"/>
    </location>
</feature>
<dbReference type="GO" id="GO:0016020">
    <property type="term" value="C:membrane"/>
    <property type="evidence" value="ECO:0007669"/>
    <property type="project" value="UniProtKB-SubCell"/>
</dbReference>
<feature type="transmembrane region" description="Helical" evidence="4">
    <location>
        <begin position="244"/>
        <end position="264"/>
    </location>
</feature>
<comment type="similarity">
    <text evidence="2">Belongs to the major facilitator superfamily. Monocarboxylate porter (TC 2.A.1.13) family.</text>
</comment>
<feature type="transmembrane region" description="Helical" evidence="4">
    <location>
        <begin position="117"/>
        <end position="138"/>
    </location>
</feature>
<evidence type="ECO:0000256" key="2">
    <source>
        <dbReference type="ARBA" id="ARBA00006727"/>
    </source>
</evidence>
<evidence type="ECO:0000256" key="3">
    <source>
        <dbReference type="SAM" id="MobiDB-lite"/>
    </source>
</evidence>
<feature type="transmembrane region" description="Helical" evidence="4">
    <location>
        <begin position="211"/>
        <end position="232"/>
    </location>
</feature>
<feature type="non-terminal residue" evidence="7">
    <location>
        <position position="1"/>
    </location>
</feature>
<protein>
    <recommendedName>
        <fullName evidence="5">Major facilitator superfamily (MFS) profile domain-containing protein</fullName>
    </recommendedName>
</protein>
<comment type="subcellular location">
    <subcellularLocation>
        <location evidence="1">Membrane</location>
        <topology evidence="1">Multi-pass membrane protein</topology>
    </subcellularLocation>
</comment>
<evidence type="ECO:0000259" key="5">
    <source>
        <dbReference type="PROSITE" id="PS50850"/>
    </source>
</evidence>
<feature type="transmembrane region" description="Helical" evidence="4">
    <location>
        <begin position="187"/>
        <end position="205"/>
    </location>
</feature>
<feature type="transmembrane region" description="Helical" evidence="4">
    <location>
        <begin position="352"/>
        <end position="372"/>
    </location>
</feature>
<dbReference type="SUPFAM" id="SSF103473">
    <property type="entry name" value="MFS general substrate transporter"/>
    <property type="match status" value="1"/>
</dbReference>
<feature type="region of interest" description="Disordered" evidence="3">
    <location>
        <begin position="29"/>
        <end position="60"/>
    </location>
</feature>
<feature type="transmembrane region" description="Helical" evidence="4">
    <location>
        <begin position="158"/>
        <end position="180"/>
    </location>
</feature>
<sequence length="509" mass="54628">HNFCSTSLWDDRQAVLGTAMVETNAGSRDAVQASATNPTPEHAPISHSEKAGQDYPQPNLNPELFVVASRDPAIDAAGKKGGVDPGNEGTTPNRSDDQEDDDDDDEEETYPEGGLRAWLVVLGSWMALVSSLGLMNTIGVLQSYVAQNQLSSYSEGTVGWIFSIYTFLSFGMGLYIGPIFDKYGPRWLILLGTMLLATGTMILSICTEFWHFVVAFSLIDGMGTAFMFTPAITAIGHWFRDRRGLATGIASTGGGVGGVVFPLMLSDLFERVGWAWAVRVLGFVSIALAIAANFLIRSRLPPAKNASAHPDPRIFRNVAFSLTTAGIFLMEFALFIPLGYISLYAKAQGFSAAFSFQILTVLNAASVLGRALPGWWADIIGPANANIIAILQSLIACLAIWLPAGGTTAGIVVFAILFGFASGTNISLTPLCIGRLCKTQNYGRYYATAYTLVSFACLVGIPIGGNILAACGGDYWGLIVFTGLLYLLSLVFFVSAKVYSVGWNPWVFF</sequence>
<dbReference type="GO" id="GO:0022857">
    <property type="term" value="F:transmembrane transporter activity"/>
    <property type="evidence" value="ECO:0007669"/>
    <property type="project" value="InterPro"/>
</dbReference>
<name>A0A6P8AY64_PYRGI</name>
<evidence type="ECO:0000313" key="7">
    <source>
        <dbReference type="RefSeq" id="XP_030979876.1"/>
    </source>
</evidence>
<dbReference type="PANTHER" id="PTHR11360">
    <property type="entry name" value="MONOCARBOXYLATE TRANSPORTER"/>
    <property type="match status" value="1"/>
</dbReference>
<keyword evidence="4" id="KW-0472">Membrane</keyword>
<dbReference type="RefSeq" id="XP_030979876.1">
    <property type="nucleotide sequence ID" value="XM_031130651.1"/>
</dbReference>
<keyword evidence="4" id="KW-0812">Transmembrane</keyword>
<gene>
    <name evidence="7" type="ORF">PgNI_10678</name>
</gene>
<feature type="region of interest" description="Disordered" evidence="3">
    <location>
        <begin position="76"/>
        <end position="110"/>
    </location>
</feature>
<dbReference type="InterPro" id="IPR020846">
    <property type="entry name" value="MFS_dom"/>
</dbReference>
<evidence type="ECO:0000256" key="1">
    <source>
        <dbReference type="ARBA" id="ARBA00004141"/>
    </source>
</evidence>
<reference evidence="7" key="2">
    <citation type="submission" date="2019-10" db="EMBL/GenBank/DDBJ databases">
        <authorList>
            <consortium name="NCBI Genome Project"/>
        </authorList>
    </citation>
    <scope>NUCLEOTIDE SEQUENCE</scope>
    <source>
        <strain evidence="7">NI907</strain>
    </source>
</reference>
<dbReference type="Pfam" id="PF07690">
    <property type="entry name" value="MFS_1"/>
    <property type="match status" value="1"/>
</dbReference>
<organism evidence="6 7">
    <name type="scientific">Pyricularia grisea</name>
    <name type="common">Crabgrass-specific blast fungus</name>
    <name type="synonym">Magnaporthe grisea</name>
    <dbReference type="NCBI Taxonomy" id="148305"/>
    <lineage>
        <taxon>Eukaryota</taxon>
        <taxon>Fungi</taxon>
        <taxon>Dikarya</taxon>
        <taxon>Ascomycota</taxon>
        <taxon>Pezizomycotina</taxon>
        <taxon>Sordariomycetes</taxon>
        <taxon>Sordariomycetidae</taxon>
        <taxon>Magnaporthales</taxon>
        <taxon>Pyriculariaceae</taxon>
        <taxon>Pyricularia</taxon>
    </lineage>
</organism>
<dbReference type="Proteomes" id="UP000515153">
    <property type="component" value="Chromosome VII"/>
</dbReference>
<feature type="transmembrane region" description="Helical" evidence="4">
    <location>
        <begin position="384"/>
        <end position="404"/>
    </location>
</feature>
<feature type="transmembrane region" description="Helical" evidence="4">
    <location>
        <begin position="445"/>
        <end position="469"/>
    </location>
</feature>
<dbReference type="CDD" id="cd17352">
    <property type="entry name" value="MFS_MCT_SLC16"/>
    <property type="match status" value="1"/>
</dbReference>
<dbReference type="GeneID" id="41965557"/>
<keyword evidence="6" id="KW-1185">Reference proteome</keyword>
<accession>A0A6P8AY64</accession>
<feature type="transmembrane region" description="Helical" evidence="4">
    <location>
        <begin position="317"/>
        <end position="340"/>
    </location>
</feature>
<dbReference type="InterPro" id="IPR050327">
    <property type="entry name" value="Proton-linked_MCT"/>
</dbReference>
<dbReference type="InterPro" id="IPR011701">
    <property type="entry name" value="MFS"/>
</dbReference>
<dbReference type="PROSITE" id="PS50850">
    <property type="entry name" value="MFS"/>
    <property type="match status" value="1"/>
</dbReference>
<reference evidence="7" key="3">
    <citation type="submission" date="2025-08" db="UniProtKB">
        <authorList>
            <consortium name="RefSeq"/>
        </authorList>
    </citation>
    <scope>IDENTIFICATION</scope>
    <source>
        <strain evidence="7">NI907</strain>
    </source>
</reference>